<evidence type="ECO:0000256" key="1">
    <source>
        <dbReference type="ARBA" id="ARBA00004167"/>
    </source>
</evidence>
<evidence type="ECO:0000256" key="3">
    <source>
        <dbReference type="ARBA" id="ARBA00022989"/>
    </source>
</evidence>
<dbReference type="GO" id="GO:0098542">
    <property type="term" value="P:defense response to other organism"/>
    <property type="evidence" value="ECO:0007669"/>
    <property type="project" value="InterPro"/>
</dbReference>
<dbReference type="Pfam" id="PF03168">
    <property type="entry name" value="LEA_2"/>
    <property type="match status" value="1"/>
</dbReference>
<feature type="transmembrane region" description="Helical" evidence="5">
    <location>
        <begin position="18"/>
        <end position="40"/>
    </location>
</feature>
<evidence type="ECO:0000313" key="7">
    <source>
        <dbReference type="EMBL" id="KAF5182643.1"/>
    </source>
</evidence>
<dbReference type="AlphaFoldDB" id="A0A7J6VCM3"/>
<dbReference type="InterPro" id="IPR044839">
    <property type="entry name" value="NDR1-like"/>
</dbReference>
<comment type="caution">
    <text evidence="7">The sequence shown here is derived from an EMBL/GenBank/DDBJ whole genome shotgun (WGS) entry which is preliminary data.</text>
</comment>
<evidence type="ECO:0000256" key="2">
    <source>
        <dbReference type="ARBA" id="ARBA00022692"/>
    </source>
</evidence>
<gene>
    <name evidence="7" type="ORF">FRX31_027770</name>
</gene>
<protein>
    <submittedName>
        <fullName evidence="7">NDR1/HIN1-like protein</fullName>
    </submittedName>
</protein>
<evidence type="ECO:0000313" key="8">
    <source>
        <dbReference type="Proteomes" id="UP000554482"/>
    </source>
</evidence>
<keyword evidence="8" id="KW-1185">Reference proteome</keyword>
<reference evidence="7 8" key="1">
    <citation type="submission" date="2020-06" db="EMBL/GenBank/DDBJ databases">
        <title>Transcriptomic and genomic resources for Thalictrum thalictroides and T. hernandezii: Facilitating candidate gene discovery in an emerging model plant lineage.</title>
        <authorList>
            <person name="Arias T."/>
            <person name="Riano-Pachon D.M."/>
            <person name="Di Stilio V.S."/>
        </authorList>
    </citation>
    <scope>NUCLEOTIDE SEQUENCE [LARGE SCALE GENOMIC DNA]</scope>
    <source>
        <strain evidence="8">cv. WT478/WT964</strain>
        <tissue evidence="7">Leaves</tissue>
    </source>
</reference>
<sequence>MAGPASRRTGSSNAGRCILFTLIAIIVLLGLIVLITWLVIRPKKLVYTIESGKASGFELHKNHLNASFHFCLKAYNPNRRVALYYDSIQAFVFYDDQRIAFQTLEPFFQPRHNATRLEFKTMGQSVALPNSVAKDLRLEKASGDIELEIRLKARIRFKVGVWKSSHYNLKVFCSNVEIHPNSTRTFKQKECDVDT</sequence>
<keyword evidence="3 5" id="KW-1133">Transmembrane helix</keyword>
<dbReference type="EMBL" id="JABWDY010034487">
    <property type="protein sequence ID" value="KAF5182643.1"/>
    <property type="molecule type" value="Genomic_DNA"/>
</dbReference>
<dbReference type="PANTHER" id="PTHR31234">
    <property type="entry name" value="LATE EMBRYOGENESIS ABUNDANT (LEA) HYDROXYPROLINE-RICH GLYCOPROTEIN FAMILY"/>
    <property type="match status" value="1"/>
</dbReference>
<dbReference type="PANTHER" id="PTHR31234:SF39">
    <property type="entry name" value="HARPIN-INDUCED PROTEIN 1 CONTAINING PROTEIN, EXPRESSED"/>
    <property type="match status" value="1"/>
</dbReference>
<organism evidence="7 8">
    <name type="scientific">Thalictrum thalictroides</name>
    <name type="common">Rue-anemone</name>
    <name type="synonym">Anemone thalictroides</name>
    <dbReference type="NCBI Taxonomy" id="46969"/>
    <lineage>
        <taxon>Eukaryota</taxon>
        <taxon>Viridiplantae</taxon>
        <taxon>Streptophyta</taxon>
        <taxon>Embryophyta</taxon>
        <taxon>Tracheophyta</taxon>
        <taxon>Spermatophyta</taxon>
        <taxon>Magnoliopsida</taxon>
        <taxon>Ranunculales</taxon>
        <taxon>Ranunculaceae</taxon>
        <taxon>Thalictroideae</taxon>
        <taxon>Thalictrum</taxon>
    </lineage>
</organism>
<feature type="domain" description="Late embryogenesis abundant protein LEA-2 subgroup" evidence="6">
    <location>
        <begin position="72"/>
        <end position="173"/>
    </location>
</feature>
<evidence type="ECO:0000256" key="4">
    <source>
        <dbReference type="ARBA" id="ARBA00023136"/>
    </source>
</evidence>
<accession>A0A7J6VCM3</accession>
<keyword evidence="2 5" id="KW-0812">Transmembrane</keyword>
<proteinExistence type="predicted"/>
<comment type="subcellular location">
    <subcellularLocation>
        <location evidence="1">Membrane</location>
        <topology evidence="1">Single-pass membrane protein</topology>
    </subcellularLocation>
</comment>
<dbReference type="GO" id="GO:0005886">
    <property type="term" value="C:plasma membrane"/>
    <property type="evidence" value="ECO:0007669"/>
    <property type="project" value="TreeGrafter"/>
</dbReference>
<evidence type="ECO:0000256" key="5">
    <source>
        <dbReference type="SAM" id="Phobius"/>
    </source>
</evidence>
<dbReference type="OrthoDB" id="669838at2759"/>
<evidence type="ECO:0000259" key="6">
    <source>
        <dbReference type="Pfam" id="PF03168"/>
    </source>
</evidence>
<dbReference type="Proteomes" id="UP000554482">
    <property type="component" value="Unassembled WGS sequence"/>
</dbReference>
<name>A0A7J6VCM3_THATH</name>
<dbReference type="InterPro" id="IPR004864">
    <property type="entry name" value="LEA_2"/>
</dbReference>
<keyword evidence="4 5" id="KW-0472">Membrane</keyword>